<dbReference type="Pfam" id="PF06985">
    <property type="entry name" value="HET"/>
    <property type="match status" value="1"/>
</dbReference>
<dbReference type="AlphaFoldDB" id="A0A6A6E2Q0"/>
<evidence type="ECO:0000313" key="3">
    <source>
        <dbReference type="Proteomes" id="UP000800200"/>
    </source>
</evidence>
<protein>
    <recommendedName>
        <fullName evidence="1">Heterokaryon incompatibility domain-containing protein</fullName>
    </recommendedName>
</protein>
<dbReference type="InterPro" id="IPR010730">
    <property type="entry name" value="HET"/>
</dbReference>
<dbReference type="InterPro" id="IPR052895">
    <property type="entry name" value="HetReg/Transcr_Mod"/>
</dbReference>
<dbReference type="PANTHER" id="PTHR24148">
    <property type="entry name" value="ANKYRIN REPEAT DOMAIN-CONTAINING PROTEIN 39 HOMOLOG-RELATED"/>
    <property type="match status" value="1"/>
</dbReference>
<reference evidence="2" key="1">
    <citation type="journal article" date="2020" name="Stud. Mycol.">
        <title>101 Dothideomycetes genomes: a test case for predicting lifestyles and emergence of pathogens.</title>
        <authorList>
            <person name="Haridas S."/>
            <person name="Albert R."/>
            <person name="Binder M."/>
            <person name="Bloem J."/>
            <person name="Labutti K."/>
            <person name="Salamov A."/>
            <person name="Andreopoulos B."/>
            <person name="Baker S."/>
            <person name="Barry K."/>
            <person name="Bills G."/>
            <person name="Bluhm B."/>
            <person name="Cannon C."/>
            <person name="Castanera R."/>
            <person name="Culley D."/>
            <person name="Daum C."/>
            <person name="Ezra D."/>
            <person name="Gonzalez J."/>
            <person name="Henrissat B."/>
            <person name="Kuo A."/>
            <person name="Liang C."/>
            <person name="Lipzen A."/>
            <person name="Lutzoni F."/>
            <person name="Magnuson J."/>
            <person name="Mondo S."/>
            <person name="Nolan M."/>
            <person name="Ohm R."/>
            <person name="Pangilinan J."/>
            <person name="Park H.-J."/>
            <person name="Ramirez L."/>
            <person name="Alfaro M."/>
            <person name="Sun H."/>
            <person name="Tritt A."/>
            <person name="Yoshinaga Y."/>
            <person name="Zwiers L.-H."/>
            <person name="Turgeon B."/>
            <person name="Goodwin S."/>
            <person name="Spatafora J."/>
            <person name="Crous P."/>
            <person name="Grigoriev I."/>
        </authorList>
    </citation>
    <scope>NUCLEOTIDE SEQUENCE</scope>
    <source>
        <strain evidence="2">CBS 207.26</strain>
    </source>
</reference>
<accession>A0A6A6E2Q0</accession>
<evidence type="ECO:0000259" key="1">
    <source>
        <dbReference type="Pfam" id="PF06985"/>
    </source>
</evidence>
<sequence>MATLLSRTRPSKLFAQSIPGHVGRRDTFSNFHCAPRLHGQLRPLASRSRIRPGEIRLLRGRRTRDGTLHGDLETFSLASPDLPPFHAVSYTWGLPGYKESINVEGKQSPVLDSLSPFLHIAFKERPGKWWWIDSICIDQKDNHEKSCQIPLMGRIFQIAERVDVWLGEKTANSDTAMAFLEFLGLDFYSYELNPESVASRSGYYSGHWIAVESLFRRAWWRRVWTVQECIVARDLLFYCGNSKINRAILGRALSSIWNCHGAQGTLRYDAQWNRYRIAEWHWSANEKVRKHGFSLAATLAYLGDHHSTDPRDRIYSLGGLVNDFDLAGVPNYVQPMQTLYTNLVRSFVERYRSLDIICFATIFSRKLPEHRPEAELPSWVPDWRVTVPPLVCPLMVSQSAGRIGNLRPHHSLKYSAFYSASLHTEPNVSFTSDLQQLNCEGILLDRINTLTNPLDQIRTSYLPSSNAFDRDSSQSTALSDSSINFRWQDKISTNVSGTSELASQIARSLMRCLVLDRGDHYLNRQAPEQKYMKEFLTCIADTMDDALDVDVCFPAWFRANQCFRIQDFNLRTLARILIGGSRMRCREVSNRSNRESFISRFHDTTVKMARRLAVSDTGLLATAPKQAKKGDFICVLFGCSVPVVLRQCGSTGAYRFIGECYVDGFMNGEAMQSERAFEKRTFRLM</sequence>
<organism evidence="2 3">
    <name type="scientific">Zopfia rhizophila CBS 207.26</name>
    <dbReference type="NCBI Taxonomy" id="1314779"/>
    <lineage>
        <taxon>Eukaryota</taxon>
        <taxon>Fungi</taxon>
        <taxon>Dikarya</taxon>
        <taxon>Ascomycota</taxon>
        <taxon>Pezizomycotina</taxon>
        <taxon>Dothideomycetes</taxon>
        <taxon>Dothideomycetes incertae sedis</taxon>
        <taxon>Zopfiaceae</taxon>
        <taxon>Zopfia</taxon>
    </lineage>
</organism>
<dbReference type="OrthoDB" id="2504919at2759"/>
<feature type="domain" description="Heterokaryon incompatibility" evidence="1">
    <location>
        <begin position="85"/>
        <end position="228"/>
    </location>
</feature>
<evidence type="ECO:0000313" key="2">
    <source>
        <dbReference type="EMBL" id="KAF2184176.1"/>
    </source>
</evidence>
<keyword evidence="3" id="KW-1185">Reference proteome</keyword>
<dbReference type="EMBL" id="ML994639">
    <property type="protein sequence ID" value="KAF2184176.1"/>
    <property type="molecule type" value="Genomic_DNA"/>
</dbReference>
<dbReference type="PANTHER" id="PTHR24148:SF77">
    <property type="entry name" value="HETEROKARYON INCOMPATIBILITY DOMAIN-CONTAINING PROTEIN"/>
    <property type="match status" value="1"/>
</dbReference>
<proteinExistence type="predicted"/>
<dbReference type="Pfam" id="PF26639">
    <property type="entry name" value="Het-6_barrel"/>
    <property type="match status" value="1"/>
</dbReference>
<name>A0A6A6E2Q0_9PEZI</name>
<gene>
    <name evidence="2" type="ORF">K469DRAFT_634359</name>
</gene>
<dbReference type="Proteomes" id="UP000800200">
    <property type="component" value="Unassembled WGS sequence"/>
</dbReference>